<feature type="transmembrane region" description="Helical" evidence="6">
    <location>
        <begin position="272"/>
        <end position="296"/>
    </location>
</feature>
<feature type="transmembrane region" description="Helical" evidence="6">
    <location>
        <begin position="147"/>
        <end position="167"/>
    </location>
</feature>
<evidence type="ECO:0000256" key="2">
    <source>
        <dbReference type="ARBA" id="ARBA00022692"/>
    </source>
</evidence>
<evidence type="ECO:0000256" key="6">
    <source>
        <dbReference type="SAM" id="Phobius"/>
    </source>
</evidence>
<dbReference type="Proteomes" id="UP000016933">
    <property type="component" value="Unassembled WGS sequence"/>
</dbReference>
<accession>N1PLN3</accession>
<dbReference type="eggNOG" id="KOG0254">
    <property type="taxonomic scope" value="Eukaryota"/>
</dbReference>
<comment type="subcellular location">
    <subcellularLocation>
        <location evidence="1">Membrane</location>
        <topology evidence="1">Multi-pass membrane protein</topology>
    </subcellularLocation>
</comment>
<reference evidence="8 9" key="2">
    <citation type="journal article" date="2012" name="PLoS Pathog.">
        <title>Diverse lifestyles and strategies of plant pathogenesis encoded in the genomes of eighteen Dothideomycetes fungi.</title>
        <authorList>
            <person name="Ohm R.A."/>
            <person name="Feau N."/>
            <person name="Henrissat B."/>
            <person name="Schoch C.L."/>
            <person name="Horwitz B.A."/>
            <person name="Barry K.W."/>
            <person name="Condon B.J."/>
            <person name="Copeland A.C."/>
            <person name="Dhillon B."/>
            <person name="Glaser F."/>
            <person name="Hesse C.N."/>
            <person name="Kosti I."/>
            <person name="LaButti K."/>
            <person name="Lindquist E.A."/>
            <person name="Lucas S."/>
            <person name="Salamov A.A."/>
            <person name="Bradshaw R.E."/>
            <person name="Ciuffetti L."/>
            <person name="Hamelin R.C."/>
            <person name="Kema G.H.J."/>
            <person name="Lawrence C."/>
            <person name="Scott J.A."/>
            <person name="Spatafora J.W."/>
            <person name="Turgeon B.G."/>
            <person name="de Wit P.J.G.M."/>
            <person name="Zhong S."/>
            <person name="Goodwin S.B."/>
            <person name="Grigoriev I.V."/>
        </authorList>
    </citation>
    <scope>NUCLEOTIDE SEQUENCE [LARGE SCALE GENOMIC DNA]</scope>
    <source>
        <strain evidence="9">NZE10 / CBS 128990</strain>
    </source>
</reference>
<feature type="transmembrane region" description="Helical" evidence="6">
    <location>
        <begin position="208"/>
        <end position="228"/>
    </location>
</feature>
<feature type="transmembrane region" description="Helical" evidence="6">
    <location>
        <begin position="403"/>
        <end position="420"/>
    </location>
</feature>
<reference evidence="9" key="1">
    <citation type="journal article" date="2012" name="PLoS Genet.">
        <title>The genomes of the fungal plant pathogens Cladosporium fulvum and Dothistroma septosporum reveal adaptation to different hosts and lifestyles but also signatures of common ancestry.</title>
        <authorList>
            <person name="de Wit P.J.G.M."/>
            <person name="van der Burgt A."/>
            <person name="Oekmen B."/>
            <person name="Stergiopoulos I."/>
            <person name="Abd-Elsalam K.A."/>
            <person name="Aerts A.L."/>
            <person name="Bahkali A.H."/>
            <person name="Beenen H.G."/>
            <person name="Chettri P."/>
            <person name="Cox M.P."/>
            <person name="Datema E."/>
            <person name="de Vries R.P."/>
            <person name="Dhillon B."/>
            <person name="Ganley A.R."/>
            <person name="Griffiths S.A."/>
            <person name="Guo Y."/>
            <person name="Hamelin R.C."/>
            <person name="Henrissat B."/>
            <person name="Kabir M.S."/>
            <person name="Jashni M.K."/>
            <person name="Kema G."/>
            <person name="Klaubauf S."/>
            <person name="Lapidus A."/>
            <person name="Levasseur A."/>
            <person name="Lindquist E."/>
            <person name="Mehrabi R."/>
            <person name="Ohm R.A."/>
            <person name="Owen T.J."/>
            <person name="Salamov A."/>
            <person name="Schwelm A."/>
            <person name="Schijlen E."/>
            <person name="Sun H."/>
            <person name="van den Burg H.A."/>
            <person name="van Ham R.C.H.J."/>
            <person name="Zhang S."/>
            <person name="Goodwin S.B."/>
            <person name="Grigoriev I.V."/>
            <person name="Collemare J."/>
            <person name="Bradshaw R.E."/>
        </authorList>
    </citation>
    <scope>NUCLEOTIDE SEQUENCE [LARGE SCALE GENOMIC DNA]</scope>
    <source>
        <strain evidence="9">NZE10 / CBS 128990</strain>
    </source>
</reference>
<dbReference type="InterPro" id="IPR036259">
    <property type="entry name" value="MFS_trans_sf"/>
</dbReference>
<keyword evidence="2 6" id="KW-0812">Transmembrane</keyword>
<dbReference type="HOGENOM" id="CLU_000960_22_0_1"/>
<dbReference type="PANTHER" id="PTHR23501:SF78">
    <property type="entry name" value="MAJOR FACILITATOR SUPERFAMILY (MFS) PROFILE DOMAIN-CONTAINING PROTEIN-RELATED"/>
    <property type="match status" value="1"/>
</dbReference>
<dbReference type="AlphaFoldDB" id="N1PLN3"/>
<feature type="compositionally biased region" description="Low complexity" evidence="5">
    <location>
        <begin position="1"/>
        <end position="16"/>
    </location>
</feature>
<organism evidence="8 9">
    <name type="scientific">Dothistroma septosporum (strain NZE10 / CBS 128990)</name>
    <name type="common">Red band needle blight fungus</name>
    <name type="synonym">Mycosphaerella pini</name>
    <dbReference type="NCBI Taxonomy" id="675120"/>
    <lineage>
        <taxon>Eukaryota</taxon>
        <taxon>Fungi</taxon>
        <taxon>Dikarya</taxon>
        <taxon>Ascomycota</taxon>
        <taxon>Pezizomycotina</taxon>
        <taxon>Dothideomycetes</taxon>
        <taxon>Dothideomycetidae</taxon>
        <taxon>Mycosphaerellales</taxon>
        <taxon>Mycosphaerellaceae</taxon>
        <taxon>Dothistroma</taxon>
    </lineage>
</organism>
<evidence type="ECO:0000256" key="1">
    <source>
        <dbReference type="ARBA" id="ARBA00004141"/>
    </source>
</evidence>
<dbReference type="GO" id="GO:0022857">
    <property type="term" value="F:transmembrane transporter activity"/>
    <property type="evidence" value="ECO:0007669"/>
    <property type="project" value="InterPro"/>
</dbReference>
<feature type="transmembrane region" description="Helical" evidence="6">
    <location>
        <begin position="536"/>
        <end position="555"/>
    </location>
</feature>
<dbReference type="STRING" id="675120.N1PLN3"/>
<dbReference type="Gene3D" id="1.20.1250.20">
    <property type="entry name" value="MFS general substrate transporter like domains"/>
    <property type="match status" value="2"/>
</dbReference>
<feature type="transmembrane region" description="Helical" evidence="6">
    <location>
        <begin position="120"/>
        <end position="141"/>
    </location>
</feature>
<feature type="transmembrane region" description="Helical" evidence="6">
    <location>
        <begin position="475"/>
        <end position="493"/>
    </location>
</feature>
<dbReference type="SUPFAM" id="SSF103473">
    <property type="entry name" value="MFS general substrate transporter"/>
    <property type="match status" value="1"/>
</dbReference>
<dbReference type="OMA" id="CWTIAMA"/>
<feature type="transmembrane region" description="Helical" evidence="6">
    <location>
        <begin position="334"/>
        <end position="353"/>
    </location>
</feature>
<feature type="transmembrane region" description="Helical" evidence="6">
    <location>
        <begin position="179"/>
        <end position="202"/>
    </location>
</feature>
<evidence type="ECO:0000259" key="7">
    <source>
        <dbReference type="PROSITE" id="PS50850"/>
    </source>
</evidence>
<proteinExistence type="predicted"/>
<evidence type="ECO:0000313" key="9">
    <source>
        <dbReference type="Proteomes" id="UP000016933"/>
    </source>
</evidence>
<feature type="transmembrane region" description="Helical" evidence="6">
    <location>
        <begin position="373"/>
        <end position="391"/>
    </location>
</feature>
<keyword evidence="4 6" id="KW-0472">Membrane</keyword>
<evidence type="ECO:0000256" key="4">
    <source>
        <dbReference type="ARBA" id="ARBA00023136"/>
    </source>
</evidence>
<feature type="region of interest" description="Disordered" evidence="5">
    <location>
        <begin position="1"/>
        <end position="23"/>
    </location>
</feature>
<evidence type="ECO:0000256" key="5">
    <source>
        <dbReference type="SAM" id="MobiDB-lite"/>
    </source>
</evidence>
<keyword evidence="9" id="KW-1185">Reference proteome</keyword>
<feature type="transmembrane region" description="Helical" evidence="6">
    <location>
        <begin position="52"/>
        <end position="76"/>
    </location>
</feature>
<evidence type="ECO:0000256" key="3">
    <source>
        <dbReference type="ARBA" id="ARBA00022989"/>
    </source>
</evidence>
<protein>
    <recommendedName>
        <fullName evidence="7">Major facilitator superfamily (MFS) profile domain-containing protein</fullName>
    </recommendedName>
</protein>
<evidence type="ECO:0000313" key="8">
    <source>
        <dbReference type="EMBL" id="EME42191.1"/>
    </source>
</evidence>
<name>N1PLN3_DOTSN</name>
<feature type="transmembrane region" description="Helical" evidence="6">
    <location>
        <begin position="249"/>
        <end position="266"/>
    </location>
</feature>
<sequence length="615" mass="67111">MSSTMISTPTSSMTVSNSESDRNPSKWWARLKSLAAPAKSPAGNTKLTGGHLIAAVIALNFVNGVAFVDILGIGVIQSAISDRYKGKDAVDWNTTSALIGATVGQCVLGYLSDVFTRRKMLLSALTLLFFGALGCAGSSWVEYPEMLVIFRAICGMATGSISNLVNISQNDFCTQEQRLNLQGVQGTSVALGSIIGSLAGALLPHWRYLYFMECGLSTLGLVATYKFVPPNRSMPSEFEIRKEVRRIDYLGIFTGVGWLVPGLLLLSKWRKFSTGVLVALSITAASMKVLFFLLGLRKESPDSALAPRSRLRRPYYRRSRPIAPFRLFKNRTVAAIYFQNILFGAAYYSFIYFAPVLAQVVRQESALDGVKCLVPYFVTHAVWSTASARVIKYRQERKKKSYSIVMGFGFACWTIAMALLGWDCADKSSKHFYIFAVLVGLGTGSVFQNSVLAITKQVAKDDGAVALGTRNVLRFLGGAIGTAMSSMIMRTVMQQHLPADLDWVANSAVADHSFYKRLTEAEEVLVRAANARGIMMVWYTFTGVLAGCLLLCMLIKDEGEKKVEDAEKQTPSVDVVTPVSSYASRDASSNALVETAESSGQLPSKTARAFLKIGF</sequence>
<feature type="transmembrane region" description="Helical" evidence="6">
    <location>
        <begin position="432"/>
        <end position="454"/>
    </location>
</feature>
<dbReference type="InterPro" id="IPR011701">
    <property type="entry name" value="MFS"/>
</dbReference>
<dbReference type="Pfam" id="PF07690">
    <property type="entry name" value="MFS_1"/>
    <property type="match status" value="1"/>
</dbReference>
<keyword evidence="3 6" id="KW-1133">Transmembrane helix</keyword>
<gene>
    <name evidence="8" type="ORF">DOTSEDRAFT_54617</name>
</gene>
<dbReference type="EMBL" id="KB446541">
    <property type="protein sequence ID" value="EME42191.1"/>
    <property type="molecule type" value="Genomic_DNA"/>
</dbReference>
<feature type="domain" description="Major facilitator superfamily (MFS) profile" evidence="7">
    <location>
        <begin position="52"/>
        <end position="560"/>
    </location>
</feature>
<dbReference type="OrthoDB" id="10021397at2759"/>
<dbReference type="PROSITE" id="PS50850">
    <property type="entry name" value="MFS"/>
    <property type="match status" value="1"/>
</dbReference>
<dbReference type="InterPro" id="IPR020846">
    <property type="entry name" value="MFS_dom"/>
</dbReference>
<dbReference type="PANTHER" id="PTHR23501">
    <property type="entry name" value="MAJOR FACILITATOR SUPERFAMILY"/>
    <property type="match status" value="1"/>
</dbReference>
<dbReference type="GO" id="GO:0005886">
    <property type="term" value="C:plasma membrane"/>
    <property type="evidence" value="ECO:0007669"/>
    <property type="project" value="TreeGrafter"/>
</dbReference>